<evidence type="ECO:0000313" key="4">
    <source>
        <dbReference type="Proteomes" id="UP000223828"/>
    </source>
</evidence>
<organism evidence="2 4">
    <name type="scientific">Staphylococcus edaphicus</name>
    <dbReference type="NCBI Taxonomy" id="1955013"/>
    <lineage>
        <taxon>Bacteria</taxon>
        <taxon>Bacillati</taxon>
        <taxon>Bacillota</taxon>
        <taxon>Bacilli</taxon>
        <taxon>Bacillales</taxon>
        <taxon>Staphylococcaceae</taxon>
        <taxon>Staphylococcus</taxon>
    </lineage>
</organism>
<evidence type="ECO:0000313" key="5">
    <source>
        <dbReference type="Proteomes" id="UP001056588"/>
    </source>
</evidence>
<reference evidence="4" key="2">
    <citation type="submission" date="2017-10" db="EMBL/GenBank/DDBJ databases">
        <title>Staphylococcus edaphicus sp. nov., isolated in Antarctica, harbouring mecC gene and genomic islands essential in adaptation to extreme environment.</title>
        <authorList>
            <person name="Pantucek R."/>
            <person name="Sedlacek I."/>
            <person name="Indrakova A."/>
            <person name="Vrbovska V."/>
            <person name="Maslanova I."/>
            <person name="Kovarovic V."/>
            <person name="Svec P."/>
            <person name="Kralova S."/>
            <person name="Kristofova L."/>
            <person name="Keklakova J."/>
            <person name="Petras P."/>
            <person name="Doskar J."/>
        </authorList>
    </citation>
    <scope>NUCLEOTIDE SEQUENCE [LARGE SCALE GENOMIC DNA]</scope>
    <source>
        <strain evidence="4">CCM 5085</strain>
    </source>
</reference>
<keyword evidence="5" id="KW-1185">Reference proteome</keyword>
<gene>
    <name evidence="2" type="ORF">BTJ66_00300</name>
    <name evidence="3" type="ORF">MNY58_05260</name>
</gene>
<feature type="transmembrane region" description="Helical" evidence="1">
    <location>
        <begin position="6"/>
        <end position="27"/>
    </location>
</feature>
<evidence type="ECO:0000313" key="3">
    <source>
        <dbReference type="EMBL" id="UQW82473.1"/>
    </source>
</evidence>
<keyword evidence="1" id="KW-1133">Transmembrane helix</keyword>
<protein>
    <submittedName>
        <fullName evidence="2">Uncharacterized protein</fullName>
    </submittedName>
</protein>
<evidence type="ECO:0000313" key="2">
    <source>
        <dbReference type="EMBL" id="PHK50779.1"/>
    </source>
</evidence>
<sequence length="158" mass="18712">MNMLTNIAMFLVALATIGNSIMIVYMSNKKENSGSLMSNRPLREYTSYETKNRINKLEDKLKDVQPLIDNYEKELNDKAWESYRNWKWPIVTRLDMDGEVCGQCYEDSLEIKTTRKQDFDRELPRFVYEHNDGRPLNAQLKCTECGHVVNQWEFKEDE</sequence>
<accession>A0A2C6WQW8</accession>
<proteinExistence type="predicted"/>
<evidence type="ECO:0000256" key="1">
    <source>
        <dbReference type="SAM" id="Phobius"/>
    </source>
</evidence>
<reference evidence="3" key="4">
    <citation type="submission" date="2022-03" db="EMBL/GenBank/DDBJ databases">
        <title>Complete Genome Sequence of Staphylococcus edaphicus strain CCM 8731.</title>
        <authorList>
            <person name="Rimmer C.O."/>
            <person name="Thomas J.C."/>
        </authorList>
    </citation>
    <scope>NUCLEOTIDE SEQUENCE</scope>
    <source>
        <strain evidence="3">CCM 8731</strain>
    </source>
</reference>
<dbReference type="AlphaFoldDB" id="A0A2C6WQW8"/>
<keyword evidence="1" id="KW-0472">Membrane</keyword>
<dbReference type="RefSeq" id="WP_099089013.1">
    <property type="nucleotide sequence ID" value="NZ_CP093217.1"/>
</dbReference>
<dbReference type="Proteomes" id="UP000223828">
    <property type="component" value="Unassembled WGS sequence"/>
</dbReference>
<dbReference type="Proteomes" id="UP001056588">
    <property type="component" value="Chromosome"/>
</dbReference>
<keyword evidence="1" id="KW-0812">Transmembrane</keyword>
<dbReference type="EMBL" id="CP093217">
    <property type="protein sequence ID" value="UQW82473.1"/>
    <property type="molecule type" value="Genomic_DNA"/>
</dbReference>
<name>A0A2C6WQW8_9STAP</name>
<reference evidence="2" key="1">
    <citation type="journal article" date="2017" name="Appl. Environ. Microbiol.">
        <title>Staphylococcus edaphicus sp. nov., isolated in Antarctica, harbours mecC gene and genomic islands with suspected role in adaptation to extreme environment.</title>
        <authorList>
            <person name="Pantucek R."/>
            <person name="Sedlacek I."/>
            <person name="Indrakova A."/>
            <person name="Vrbovska V."/>
            <person name="Maslanova I."/>
            <person name="Kovarovic V."/>
            <person name="Svec P."/>
            <person name="Kralova S."/>
            <person name="Kristofova L."/>
            <person name="Keklakova J."/>
            <person name="Petras P."/>
            <person name="Doskar J."/>
        </authorList>
    </citation>
    <scope>NUCLEOTIDE SEQUENCE</scope>
    <source>
        <strain evidence="2">CCM 8730</strain>
    </source>
</reference>
<dbReference type="EMBL" id="MRZN01000001">
    <property type="protein sequence ID" value="PHK50779.1"/>
    <property type="molecule type" value="Genomic_DNA"/>
</dbReference>
<reference evidence="2" key="3">
    <citation type="submission" date="2017-10" db="EMBL/GenBank/DDBJ databases">
        <authorList>
            <person name="Vrbovska V."/>
            <person name="Kovarovic V."/>
            <person name="Indrakova A."/>
        </authorList>
    </citation>
    <scope>NUCLEOTIDE SEQUENCE</scope>
    <source>
        <strain evidence="2">CCM 8730</strain>
    </source>
</reference>